<dbReference type="OrthoDB" id="9796461at2"/>
<feature type="transmembrane region" description="Helical" evidence="1">
    <location>
        <begin position="166"/>
        <end position="185"/>
    </location>
</feature>
<keyword evidence="4" id="KW-1185">Reference proteome</keyword>
<feature type="transmembrane region" description="Helical" evidence="1">
    <location>
        <begin position="17"/>
        <end position="36"/>
    </location>
</feature>
<keyword evidence="1" id="KW-0812">Transmembrane</keyword>
<evidence type="ECO:0000313" key="3">
    <source>
        <dbReference type="EMBL" id="TFV39892.1"/>
    </source>
</evidence>
<keyword evidence="3" id="KW-0808">Transferase</keyword>
<dbReference type="GO" id="GO:0009103">
    <property type="term" value="P:lipopolysaccharide biosynthetic process"/>
    <property type="evidence" value="ECO:0007669"/>
    <property type="project" value="TreeGrafter"/>
</dbReference>
<keyword evidence="1" id="KW-1133">Transmembrane helix</keyword>
<dbReference type="RefSeq" id="WP_135168848.1">
    <property type="nucleotide sequence ID" value="NZ_SPQU01000004.1"/>
</dbReference>
<proteinExistence type="predicted"/>
<feature type="transmembrane region" description="Helical" evidence="1">
    <location>
        <begin position="299"/>
        <end position="323"/>
    </location>
</feature>
<dbReference type="PANTHER" id="PTHR23028:SF53">
    <property type="entry name" value="ACYL_TRANSF_3 DOMAIN-CONTAINING PROTEIN"/>
    <property type="match status" value="1"/>
</dbReference>
<reference evidence="3 4" key="1">
    <citation type="submission" date="2019-03" db="EMBL/GenBank/DDBJ databases">
        <title>Bradyrhizobium strains diversity isolated from Chamaecrista fasciculata.</title>
        <authorList>
            <person name="Urquiaga M.C.O."/>
            <person name="Hungria M."/>
            <person name="Delamuta J.R.M."/>
        </authorList>
    </citation>
    <scope>NUCLEOTIDE SEQUENCE [LARGE SCALE GENOMIC DNA]</scope>
    <source>
        <strain evidence="3 4">CNPSo 3424</strain>
    </source>
</reference>
<organism evidence="3 4">
    <name type="scientific">Bradyrhizobium frederickii</name>
    <dbReference type="NCBI Taxonomy" id="2560054"/>
    <lineage>
        <taxon>Bacteria</taxon>
        <taxon>Pseudomonadati</taxon>
        <taxon>Pseudomonadota</taxon>
        <taxon>Alphaproteobacteria</taxon>
        <taxon>Hyphomicrobiales</taxon>
        <taxon>Nitrobacteraceae</taxon>
        <taxon>Bradyrhizobium</taxon>
    </lineage>
</organism>
<name>A0A4Y9LDQ1_9BRAD</name>
<evidence type="ECO:0000256" key="1">
    <source>
        <dbReference type="SAM" id="Phobius"/>
    </source>
</evidence>
<dbReference type="InterPro" id="IPR050879">
    <property type="entry name" value="Acyltransferase_3"/>
</dbReference>
<dbReference type="GO" id="GO:0016747">
    <property type="term" value="F:acyltransferase activity, transferring groups other than amino-acyl groups"/>
    <property type="evidence" value="ECO:0007669"/>
    <property type="project" value="InterPro"/>
</dbReference>
<dbReference type="GO" id="GO:0016020">
    <property type="term" value="C:membrane"/>
    <property type="evidence" value="ECO:0007669"/>
    <property type="project" value="TreeGrafter"/>
</dbReference>
<comment type="caution">
    <text evidence="3">The sequence shown here is derived from an EMBL/GenBank/DDBJ whole genome shotgun (WGS) entry which is preliminary data.</text>
</comment>
<feature type="transmembrane region" description="Helical" evidence="1">
    <location>
        <begin position="329"/>
        <end position="349"/>
    </location>
</feature>
<sequence>MQGELTASVAPARANKLLGLELLRFLTAFAILVFHYRQFAFVGDREVGLLQDHLPLYWLLAPLYGSGPYAVRMFWCISGFIFFWKYRDAIADRVLDGWKFFVLRFSRLYPLHLATLLLVALLQPLYVGLHGSSFVYQNNDLTHFALQLLMAGTATSQDALSFNGPIWSVSVEVLVYFVFFVLLLASRSWWLNVALIAISLTIPGEVADCFTYFYVGGLAAMARQSLQSSPAHALAAEGTAWLAVVSAVCGYWLMGGQLRSIGLLLLLICTPLLLYSLSRDIVLPVRLQRIVEAAGNVTYSSYLLHFPIQLAMVLGFSLVQAPIPLYDDAFFATFIGITLLASHFTYRYFEEPAQRLIRAALLPLRGEAVRRPAMA</sequence>
<evidence type="ECO:0000259" key="2">
    <source>
        <dbReference type="Pfam" id="PF01757"/>
    </source>
</evidence>
<dbReference type="Pfam" id="PF01757">
    <property type="entry name" value="Acyl_transf_3"/>
    <property type="match status" value="1"/>
</dbReference>
<keyword evidence="1" id="KW-0472">Membrane</keyword>
<evidence type="ECO:0000313" key="4">
    <source>
        <dbReference type="Proteomes" id="UP000298225"/>
    </source>
</evidence>
<accession>A0A4Y9LDQ1</accession>
<dbReference type="AlphaFoldDB" id="A0A4Y9LDQ1"/>
<dbReference type="InterPro" id="IPR002656">
    <property type="entry name" value="Acyl_transf_3_dom"/>
</dbReference>
<dbReference type="EMBL" id="SPQU01000004">
    <property type="protein sequence ID" value="TFV39892.1"/>
    <property type="molecule type" value="Genomic_DNA"/>
</dbReference>
<gene>
    <name evidence="3" type="ORF">E4K66_09755</name>
</gene>
<feature type="transmembrane region" description="Helical" evidence="1">
    <location>
        <begin position="56"/>
        <end position="84"/>
    </location>
</feature>
<protein>
    <submittedName>
        <fullName evidence="3">Acyltransferase</fullName>
    </submittedName>
</protein>
<feature type="domain" description="Acyltransferase 3" evidence="2">
    <location>
        <begin position="19"/>
        <end position="340"/>
    </location>
</feature>
<dbReference type="PANTHER" id="PTHR23028">
    <property type="entry name" value="ACETYLTRANSFERASE"/>
    <property type="match status" value="1"/>
</dbReference>
<feature type="transmembrane region" description="Helical" evidence="1">
    <location>
        <begin position="260"/>
        <end position="278"/>
    </location>
</feature>
<dbReference type="Proteomes" id="UP000298225">
    <property type="component" value="Unassembled WGS sequence"/>
</dbReference>
<keyword evidence="3" id="KW-0012">Acyltransferase</keyword>
<feature type="transmembrane region" description="Helical" evidence="1">
    <location>
        <begin position="105"/>
        <end position="126"/>
    </location>
</feature>